<sequence length="133" mass="14388">MDGDTVLVVRPGQKEPVKLRLDAVDAPETCQPGGSAARDAMITLALRKSVQVQSLGHDSYGRDIGRLSVDGADLGAEMVRLGMAWAYQFRTGRGPYAALQRQAQKEKRGMFAGREAPMSPALFRKFNGSCHAP</sequence>
<keyword evidence="3" id="KW-1185">Reference proteome</keyword>
<dbReference type="PROSITE" id="PS50830">
    <property type="entry name" value="TNASE_3"/>
    <property type="match status" value="1"/>
</dbReference>
<dbReference type="AlphaFoldDB" id="A0A2T7UH38"/>
<dbReference type="Gene3D" id="2.40.50.90">
    <property type="match status" value="1"/>
</dbReference>
<protein>
    <recommendedName>
        <fullName evidence="1">TNase-like domain-containing protein</fullName>
    </recommendedName>
</protein>
<dbReference type="PANTHER" id="PTHR12302:SF26">
    <property type="entry name" value="BLR1266 PROTEIN"/>
    <property type="match status" value="1"/>
</dbReference>
<name>A0A2T7UH38_9BURK</name>
<feature type="domain" description="TNase-like" evidence="1">
    <location>
        <begin position="1"/>
        <end position="113"/>
    </location>
</feature>
<evidence type="ECO:0000313" key="3">
    <source>
        <dbReference type="Proteomes" id="UP000037507"/>
    </source>
</evidence>
<reference evidence="2" key="1">
    <citation type="submission" date="2017-04" db="EMBL/GenBank/DDBJ databases">
        <title>Unexpected and diverse lifestyles within the genus Limnohabitans.</title>
        <authorList>
            <person name="Kasalicky V."/>
            <person name="Mehrshad M."/>
            <person name="Andrei S.-A."/>
            <person name="Salcher M."/>
            <person name="Kratochvilova H."/>
            <person name="Simek K."/>
            <person name="Ghai R."/>
        </authorList>
    </citation>
    <scope>NUCLEOTIDE SEQUENCE [LARGE SCALE GENOMIC DNA]</scope>
    <source>
        <strain evidence="2">II-D5</strain>
    </source>
</reference>
<dbReference type="OrthoDB" id="9805504at2"/>
<dbReference type="PANTHER" id="PTHR12302">
    <property type="entry name" value="EBNA2 BINDING PROTEIN P100"/>
    <property type="match status" value="1"/>
</dbReference>
<dbReference type="InterPro" id="IPR035437">
    <property type="entry name" value="SNase_OB-fold_sf"/>
</dbReference>
<dbReference type="SUPFAM" id="SSF50199">
    <property type="entry name" value="Staphylococcal nuclease"/>
    <property type="match status" value="1"/>
</dbReference>
<dbReference type="EMBL" id="LFYT02000004">
    <property type="protein sequence ID" value="PVE43921.1"/>
    <property type="molecule type" value="Genomic_DNA"/>
</dbReference>
<dbReference type="InterPro" id="IPR016071">
    <property type="entry name" value="Staphylococal_nuclease_OB-fold"/>
</dbReference>
<gene>
    <name evidence="2" type="ORF">H663_004510</name>
</gene>
<dbReference type="STRING" id="1293045.H663_06800"/>
<dbReference type="Proteomes" id="UP000037507">
    <property type="component" value="Unassembled WGS sequence"/>
</dbReference>
<evidence type="ECO:0000259" key="1">
    <source>
        <dbReference type="PROSITE" id="PS50830"/>
    </source>
</evidence>
<dbReference type="Pfam" id="PF00565">
    <property type="entry name" value="SNase"/>
    <property type="match status" value="1"/>
</dbReference>
<proteinExistence type="predicted"/>
<accession>A0A2T7UH38</accession>
<comment type="caution">
    <text evidence="2">The sequence shown here is derived from an EMBL/GenBank/DDBJ whole genome shotgun (WGS) entry which is preliminary data.</text>
</comment>
<dbReference type="SMART" id="SM00318">
    <property type="entry name" value="SNc"/>
    <property type="match status" value="1"/>
</dbReference>
<evidence type="ECO:0000313" key="2">
    <source>
        <dbReference type="EMBL" id="PVE43921.1"/>
    </source>
</evidence>
<organism evidence="2 3">
    <name type="scientific">Limnohabitans planktonicus II-D5</name>
    <dbReference type="NCBI Taxonomy" id="1293045"/>
    <lineage>
        <taxon>Bacteria</taxon>
        <taxon>Pseudomonadati</taxon>
        <taxon>Pseudomonadota</taxon>
        <taxon>Betaproteobacteria</taxon>
        <taxon>Burkholderiales</taxon>
        <taxon>Comamonadaceae</taxon>
        <taxon>Limnohabitans</taxon>
    </lineage>
</organism>